<accession>A0A420WUP4</accession>
<dbReference type="OrthoDB" id="6182034at2"/>
<name>A0A420WUP4_9GAMM</name>
<keyword evidence="2" id="KW-1185">Reference proteome</keyword>
<sequence length="315" mass="33555">MASGNQQRVCVRQAGSDEPWQILRRTDGAPGITTNMEDPNEVDSSGQQNSMMLTSITVGGDTSIAFSASTYDLIIRNVMGSEWQSDGSIVIGQDTPALEFLVAYMDVGSNGVGYLISEANVSQLQLSISAGSALTGSFSVVGEGYNANYDFSGDSFTDETSTKVINCAQDINEIVIDGQSQINVCVNSMDLTINRNYQEDACVGHLVAHQDKGTAQGSGSISLALTQDTFNLLEQSINEEEFGIRVDMGDGNGNQYLFELLRVKLGVEMPSGGRDAILRPSVNYNALRDATADTFIRITRTQADTSGSGDGSSSS</sequence>
<proteinExistence type="predicted"/>
<dbReference type="Proteomes" id="UP000281975">
    <property type="component" value="Unassembled WGS sequence"/>
</dbReference>
<protein>
    <submittedName>
        <fullName evidence="1">Uncharacterized protein</fullName>
    </submittedName>
</protein>
<comment type="caution">
    <text evidence="1">The sequence shown here is derived from an EMBL/GenBank/DDBJ whole genome shotgun (WGS) entry which is preliminary data.</text>
</comment>
<dbReference type="AlphaFoldDB" id="A0A420WUP4"/>
<dbReference type="Pfam" id="PF18906">
    <property type="entry name" value="Phage_tube_2"/>
    <property type="match status" value="1"/>
</dbReference>
<gene>
    <name evidence="1" type="ORF">C7446_2570</name>
</gene>
<dbReference type="InterPro" id="IPR044000">
    <property type="entry name" value="Phage_tube_2"/>
</dbReference>
<evidence type="ECO:0000313" key="1">
    <source>
        <dbReference type="EMBL" id="RKQ97150.1"/>
    </source>
</evidence>
<evidence type="ECO:0000313" key="2">
    <source>
        <dbReference type="Proteomes" id="UP000281975"/>
    </source>
</evidence>
<organism evidence="1 2">
    <name type="scientific">Kushneria sinocarnis</name>
    <dbReference type="NCBI Taxonomy" id="595502"/>
    <lineage>
        <taxon>Bacteria</taxon>
        <taxon>Pseudomonadati</taxon>
        <taxon>Pseudomonadota</taxon>
        <taxon>Gammaproteobacteria</taxon>
        <taxon>Oceanospirillales</taxon>
        <taxon>Halomonadaceae</taxon>
        <taxon>Kushneria</taxon>
    </lineage>
</organism>
<reference evidence="1 2" key="1">
    <citation type="submission" date="2018-10" db="EMBL/GenBank/DDBJ databases">
        <title>Genomic Encyclopedia of Type Strains, Phase IV (KMG-IV): sequencing the most valuable type-strain genomes for metagenomic binning, comparative biology and taxonomic classification.</title>
        <authorList>
            <person name="Goeker M."/>
        </authorList>
    </citation>
    <scope>NUCLEOTIDE SEQUENCE [LARGE SCALE GENOMIC DNA]</scope>
    <source>
        <strain evidence="1 2">DSM 23229</strain>
    </source>
</reference>
<dbReference type="RefSeq" id="WP_121173482.1">
    <property type="nucleotide sequence ID" value="NZ_RBIN01000007.1"/>
</dbReference>
<dbReference type="EMBL" id="RBIN01000007">
    <property type="protein sequence ID" value="RKQ97150.1"/>
    <property type="molecule type" value="Genomic_DNA"/>
</dbReference>